<evidence type="ECO:0000256" key="6">
    <source>
        <dbReference type="ARBA" id="ARBA00046322"/>
    </source>
</evidence>
<dbReference type="PANTHER" id="PTHR35451">
    <property type="entry name" value="NEUROPEPTIDE-LIKE PROTEIN C4ORF48"/>
    <property type="match status" value="1"/>
</dbReference>
<evidence type="ECO:0000256" key="7">
    <source>
        <dbReference type="SAM" id="MobiDB-lite"/>
    </source>
</evidence>
<feature type="region of interest" description="Disordered" evidence="7">
    <location>
        <begin position="26"/>
        <end position="53"/>
    </location>
</feature>
<evidence type="ECO:0000313" key="9">
    <source>
        <dbReference type="Proteomes" id="UP000823872"/>
    </source>
</evidence>
<dbReference type="PANTHER" id="PTHR35451:SF1">
    <property type="entry name" value="NEUROPEPTIDE-LIKE PROTEIN C4ORF48"/>
    <property type="match status" value="1"/>
</dbReference>
<protein>
    <recommendedName>
        <fullName evidence="5">NELL2-interacting cell ontogeny regulator 1</fullName>
    </recommendedName>
</protein>
<evidence type="ECO:0000256" key="5">
    <source>
        <dbReference type="ARBA" id="ARBA00040520"/>
    </source>
</evidence>
<reference evidence="8" key="3">
    <citation type="submission" date="2025-09" db="UniProtKB">
        <authorList>
            <consortium name="Ensembl"/>
        </authorList>
    </citation>
    <scope>IDENTIFICATION</scope>
    <source>
        <strain evidence="8">breed Abyssinian</strain>
    </source>
</reference>
<comment type="subcellular location">
    <subcellularLocation>
        <location evidence="1">Secreted</location>
    </subcellularLocation>
</comment>
<dbReference type="GeneTree" id="ENSGT00390000013043"/>
<dbReference type="Proteomes" id="UP000823872">
    <property type="component" value="Chromosome B1"/>
</dbReference>
<evidence type="ECO:0000256" key="1">
    <source>
        <dbReference type="ARBA" id="ARBA00004613"/>
    </source>
</evidence>
<evidence type="ECO:0000256" key="2">
    <source>
        <dbReference type="ARBA" id="ARBA00022525"/>
    </source>
</evidence>
<dbReference type="Pfam" id="PF15161">
    <property type="entry name" value="Neuropep_like"/>
    <property type="match status" value="1"/>
</dbReference>
<evidence type="ECO:0000256" key="4">
    <source>
        <dbReference type="ARBA" id="ARBA00022884"/>
    </source>
</evidence>
<organism evidence="8 9">
    <name type="scientific">Felis catus</name>
    <name type="common">Cat</name>
    <name type="synonym">Felis silvestris catus</name>
    <dbReference type="NCBI Taxonomy" id="9685"/>
    <lineage>
        <taxon>Eukaryota</taxon>
        <taxon>Metazoa</taxon>
        <taxon>Chordata</taxon>
        <taxon>Craniata</taxon>
        <taxon>Vertebrata</taxon>
        <taxon>Euteleostomi</taxon>
        <taxon>Mammalia</taxon>
        <taxon>Eutheria</taxon>
        <taxon>Laurasiatheria</taxon>
        <taxon>Carnivora</taxon>
        <taxon>Feliformia</taxon>
        <taxon>Felidae</taxon>
        <taxon>Felinae</taxon>
        <taxon>Felis</taxon>
    </lineage>
</organism>
<keyword evidence="3" id="KW-0732">Signal</keyword>
<evidence type="ECO:0000313" key="8">
    <source>
        <dbReference type="Ensembl" id="ENSFCTP00005042953.1"/>
    </source>
</evidence>
<sequence length="120" mass="13054">QLLPGLRTRSLGPSAVPLNWWFAQSRGSHDNDGGRGTRAGSGRSACAVRARRGTSSRVARAAVAGSLNRGRPCVDCHAFEFMQRALQDLRKTAYSLDSRTETLLLQAERRALCACWPAGR</sequence>
<dbReference type="InterPro" id="IPR028147">
    <property type="entry name" value="NICOL"/>
</dbReference>
<evidence type="ECO:0000256" key="3">
    <source>
        <dbReference type="ARBA" id="ARBA00022729"/>
    </source>
</evidence>
<keyword evidence="4" id="KW-0694">RNA-binding</keyword>
<name>A0ABI7Z751_FELCA</name>
<reference evidence="8 9" key="1">
    <citation type="submission" date="2021-02" db="EMBL/GenBank/DDBJ databases">
        <title>Safari Cat Assemblies.</title>
        <authorList>
            <person name="Bredemeyer K.R."/>
            <person name="Murphy W.J."/>
        </authorList>
    </citation>
    <scope>NUCLEOTIDE SEQUENCE [LARGE SCALE GENOMIC DNA]</scope>
</reference>
<reference evidence="8" key="2">
    <citation type="submission" date="2025-08" db="UniProtKB">
        <authorList>
            <consortium name="Ensembl"/>
        </authorList>
    </citation>
    <scope>IDENTIFICATION</scope>
    <source>
        <strain evidence="8">breed Abyssinian</strain>
    </source>
</reference>
<keyword evidence="9" id="KW-1185">Reference proteome</keyword>
<comment type="similarity">
    <text evidence="6">Belongs to the NICOL family.</text>
</comment>
<keyword evidence="2" id="KW-0964">Secreted</keyword>
<accession>A0ABI7Z751</accession>
<dbReference type="Ensembl" id="ENSFCTT00005058490.1">
    <property type="protein sequence ID" value="ENSFCTP00005042953.1"/>
    <property type="gene ID" value="ENSFCTG00005020389.1"/>
</dbReference>
<proteinExistence type="inferred from homology"/>